<comment type="caution">
    <text evidence="9">The sequence shown here is derived from an EMBL/GenBank/DDBJ whole genome shotgun (WGS) entry which is preliminary data.</text>
</comment>
<evidence type="ECO:0000256" key="2">
    <source>
        <dbReference type="ARBA" id="ARBA00009298"/>
    </source>
</evidence>
<keyword evidence="5 7" id="KW-1133">Transmembrane helix</keyword>
<dbReference type="AlphaFoldDB" id="A0A562M8H0"/>
<accession>A0A562M8H0</accession>
<dbReference type="PANTHER" id="PTHR33778:SF1">
    <property type="entry name" value="MAGNESIUM TRANSPORTER YHID-RELATED"/>
    <property type="match status" value="1"/>
</dbReference>
<dbReference type="InterPro" id="IPR049177">
    <property type="entry name" value="MgtC_SapB_SrpB_YhiD_N"/>
</dbReference>
<comment type="similarity">
    <text evidence="2">Belongs to the MgtC/SapB family.</text>
</comment>
<comment type="subcellular location">
    <subcellularLocation>
        <location evidence="1">Cell membrane</location>
        <topology evidence="1">Multi-pass membrane protein</topology>
    </subcellularLocation>
</comment>
<sequence length="227" mass="25292">MFHLSAKFSMENIINFLTSEPLLNAITSILCGSLIGFEREYRNKSAGFRTVVLICFGSAMFTIVSCLFIGNSTDRVAANIVTGIGFIGAGVIFKGKLSVSGLTTAAVIWATAGIGMFAGLGQLVYAISFAVFMVVILALFQRIEILLARYYLIRSLHVKFSSNEFYHLHEFEQLALDFKIKATRRVIEKINGKLEVMYDISGKMTDLDRFNQQLAGSLVIDEFYYNK</sequence>
<gene>
    <name evidence="9" type="ORF">IQ31_04509</name>
</gene>
<feature type="transmembrane region" description="Helical" evidence="7">
    <location>
        <begin position="100"/>
        <end position="117"/>
    </location>
</feature>
<evidence type="ECO:0000256" key="7">
    <source>
        <dbReference type="SAM" id="Phobius"/>
    </source>
</evidence>
<evidence type="ECO:0000256" key="1">
    <source>
        <dbReference type="ARBA" id="ARBA00004651"/>
    </source>
</evidence>
<dbReference type="PANTHER" id="PTHR33778">
    <property type="entry name" value="PROTEIN MGTC"/>
    <property type="match status" value="1"/>
</dbReference>
<evidence type="ECO:0000313" key="9">
    <source>
        <dbReference type="EMBL" id="TWI16193.1"/>
    </source>
</evidence>
<dbReference type="InterPro" id="IPR003416">
    <property type="entry name" value="MgtC/SapB/SrpB/YhiD_fam"/>
</dbReference>
<proteinExistence type="inferred from homology"/>
<name>A0A562M8H0_9SPHI</name>
<dbReference type="EMBL" id="VLKR01000032">
    <property type="protein sequence ID" value="TWI16193.1"/>
    <property type="molecule type" value="Genomic_DNA"/>
</dbReference>
<feature type="transmembrane region" description="Helical" evidence="7">
    <location>
        <begin position="47"/>
        <end position="70"/>
    </location>
</feature>
<dbReference type="Pfam" id="PF02308">
    <property type="entry name" value="MgtC"/>
    <property type="match status" value="1"/>
</dbReference>
<keyword evidence="4 7" id="KW-0812">Transmembrane</keyword>
<reference evidence="9 10" key="1">
    <citation type="journal article" date="2015" name="Stand. Genomic Sci.">
        <title>Genomic Encyclopedia of Bacterial and Archaeal Type Strains, Phase III: the genomes of soil and plant-associated and newly described type strains.</title>
        <authorList>
            <person name="Whitman W.B."/>
            <person name="Woyke T."/>
            <person name="Klenk H.P."/>
            <person name="Zhou Y."/>
            <person name="Lilburn T.G."/>
            <person name="Beck B.J."/>
            <person name="De Vos P."/>
            <person name="Vandamme P."/>
            <person name="Eisen J.A."/>
            <person name="Garrity G."/>
            <person name="Hugenholtz P."/>
            <person name="Kyrpides N.C."/>
        </authorList>
    </citation>
    <scope>NUCLEOTIDE SEQUENCE [LARGE SCALE GENOMIC DNA]</scope>
    <source>
        <strain evidence="9 10">CGMCC 1.6855</strain>
    </source>
</reference>
<evidence type="ECO:0000313" key="10">
    <source>
        <dbReference type="Proteomes" id="UP000315908"/>
    </source>
</evidence>
<evidence type="ECO:0000259" key="8">
    <source>
        <dbReference type="Pfam" id="PF02308"/>
    </source>
</evidence>
<evidence type="ECO:0000256" key="3">
    <source>
        <dbReference type="ARBA" id="ARBA00022475"/>
    </source>
</evidence>
<keyword evidence="3" id="KW-1003">Cell membrane</keyword>
<feature type="domain" description="MgtC/SapB/SrpB/YhiD N-terminal" evidence="8">
    <location>
        <begin position="27"/>
        <end position="144"/>
    </location>
</feature>
<feature type="transmembrane region" description="Helical" evidence="7">
    <location>
        <begin position="123"/>
        <end position="140"/>
    </location>
</feature>
<keyword evidence="6 7" id="KW-0472">Membrane</keyword>
<evidence type="ECO:0000256" key="4">
    <source>
        <dbReference type="ARBA" id="ARBA00022692"/>
    </source>
</evidence>
<feature type="transmembrane region" description="Helical" evidence="7">
    <location>
        <begin position="76"/>
        <end position="93"/>
    </location>
</feature>
<evidence type="ECO:0000256" key="5">
    <source>
        <dbReference type="ARBA" id="ARBA00022989"/>
    </source>
</evidence>
<evidence type="ECO:0000256" key="6">
    <source>
        <dbReference type="ARBA" id="ARBA00023136"/>
    </source>
</evidence>
<feature type="transmembrane region" description="Helical" evidence="7">
    <location>
        <begin position="12"/>
        <end position="35"/>
    </location>
</feature>
<organism evidence="9 10">
    <name type="scientific">Sphingobacterium siyangense</name>
    <dbReference type="NCBI Taxonomy" id="459529"/>
    <lineage>
        <taxon>Bacteria</taxon>
        <taxon>Pseudomonadati</taxon>
        <taxon>Bacteroidota</taxon>
        <taxon>Sphingobacteriia</taxon>
        <taxon>Sphingobacteriales</taxon>
        <taxon>Sphingobacteriaceae</taxon>
        <taxon>Sphingobacterium</taxon>
    </lineage>
</organism>
<dbReference type="GO" id="GO:0005886">
    <property type="term" value="C:plasma membrane"/>
    <property type="evidence" value="ECO:0007669"/>
    <property type="project" value="UniProtKB-SubCell"/>
</dbReference>
<protein>
    <submittedName>
        <fullName evidence="9">Putative Mg2+ transporter-C (MgtC) family protein</fullName>
    </submittedName>
</protein>
<dbReference type="PRINTS" id="PR01837">
    <property type="entry name" value="MGTCSAPBPROT"/>
</dbReference>
<dbReference type="Proteomes" id="UP000315908">
    <property type="component" value="Unassembled WGS sequence"/>
</dbReference>